<gene>
    <name evidence="2" type="ORF">D0C36_19030</name>
</gene>
<proteinExistence type="predicted"/>
<dbReference type="EMBL" id="QWDC01000003">
    <property type="protein sequence ID" value="RFZ91038.1"/>
    <property type="molecule type" value="Genomic_DNA"/>
</dbReference>
<sequence length="80" mass="9449">MGNTNFNEHLQRLKAQTETLKETLAAFRDNYSRLQFGMHRMENEIKKSREMFEELTNRKQAAVTVIQMNTKQDDDIQLTA</sequence>
<dbReference type="Proteomes" id="UP000264217">
    <property type="component" value="Unassembled WGS sequence"/>
</dbReference>
<evidence type="ECO:0000313" key="2">
    <source>
        <dbReference type="EMBL" id="RFZ91038.1"/>
    </source>
</evidence>
<keyword evidence="3" id="KW-1185">Reference proteome</keyword>
<name>A0A372NQ98_9SPHI</name>
<organism evidence="2 3">
    <name type="scientific">Mucilaginibacter conchicola</name>
    <dbReference type="NCBI Taxonomy" id="2303333"/>
    <lineage>
        <taxon>Bacteria</taxon>
        <taxon>Pseudomonadati</taxon>
        <taxon>Bacteroidota</taxon>
        <taxon>Sphingobacteriia</taxon>
        <taxon>Sphingobacteriales</taxon>
        <taxon>Sphingobacteriaceae</taxon>
        <taxon>Mucilaginibacter</taxon>
    </lineage>
</organism>
<dbReference type="AlphaFoldDB" id="A0A372NQ98"/>
<reference evidence="2 3" key="1">
    <citation type="submission" date="2018-08" db="EMBL/GenBank/DDBJ databases">
        <title>Mucilaginibacter sp. MYSH2.</title>
        <authorList>
            <person name="Seo T."/>
        </authorList>
    </citation>
    <scope>NUCLEOTIDE SEQUENCE [LARGE SCALE GENOMIC DNA]</scope>
    <source>
        <strain evidence="2 3">MYSH2</strain>
    </source>
</reference>
<keyword evidence="1" id="KW-0175">Coiled coil</keyword>
<evidence type="ECO:0000313" key="3">
    <source>
        <dbReference type="Proteomes" id="UP000264217"/>
    </source>
</evidence>
<comment type="caution">
    <text evidence="2">The sequence shown here is derived from an EMBL/GenBank/DDBJ whole genome shotgun (WGS) entry which is preliminary data.</text>
</comment>
<feature type="coiled-coil region" evidence="1">
    <location>
        <begin position="3"/>
        <end position="58"/>
    </location>
</feature>
<dbReference type="OrthoDB" id="799498at2"/>
<protein>
    <submittedName>
        <fullName evidence="2">Uncharacterized protein</fullName>
    </submittedName>
</protein>
<evidence type="ECO:0000256" key="1">
    <source>
        <dbReference type="SAM" id="Coils"/>
    </source>
</evidence>
<accession>A0A372NQ98</accession>
<dbReference type="RefSeq" id="WP_117393240.1">
    <property type="nucleotide sequence ID" value="NZ_QWDC01000003.1"/>
</dbReference>